<feature type="compositionally biased region" description="Pro residues" evidence="1">
    <location>
        <begin position="460"/>
        <end position="472"/>
    </location>
</feature>
<feature type="compositionally biased region" description="Low complexity" evidence="1">
    <location>
        <begin position="254"/>
        <end position="275"/>
    </location>
</feature>
<proteinExistence type="predicted"/>
<keyword evidence="3" id="KW-0732">Signal</keyword>
<evidence type="ECO:0000313" key="5">
    <source>
        <dbReference type="Proteomes" id="UP001556367"/>
    </source>
</evidence>
<evidence type="ECO:0000313" key="4">
    <source>
        <dbReference type="EMBL" id="KAL0960026.1"/>
    </source>
</evidence>
<dbReference type="EMBL" id="JASNQZ010000002">
    <property type="protein sequence ID" value="KAL0960026.1"/>
    <property type="molecule type" value="Genomic_DNA"/>
</dbReference>
<sequence>MPRTSTTTSLTPSSVMKSPLRILSLLAALGTLPLASSYSFNIENTPAQCQNLSISITGSGGQAPYRALIVPFGPSTLPNNIEVRRITEIPFGDGQTKVSFKLNYPENTQFVAVVSDGSGFGSGGTSVAATVLTSSDSSCFNSNQNVSPDFFLNIEPPNQIVQCAATRIWWDPATVRSQPSFFGVIPGGQSFAVPNSTLSTVPNQGQGFNWTPSLRTGTTLILVGGDSRGAGTGGSVLNTVSAGINPDGSCLNDSSPSSTPGSPAGGSYPTSTNGAGTSGGGGGGGGSNTGAIVGGVIGGIVALAALILVLIFWRRSQRKQRGAQTKERPVDLLQGDPEDDARGGQPGELPQYYQPEPFMVPDPTVDGSSHAGGSDGFDDRGRPLSGATSTSRSGTPDILGFSGAMSSTSTGTRKTAPRPLRPVNIIQHDDAGPSEAAPKVDDPETIELPPAYTNIRPNPSSAPPPEPAAPAA</sequence>
<keyword evidence="2" id="KW-0472">Membrane</keyword>
<feature type="chain" id="PRO_5046464703" evidence="3">
    <location>
        <begin position="38"/>
        <end position="472"/>
    </location>
</feature>
<feature type="transmembrane region" description="Helical" evidence="2">
    <location>
        <begin position="291"/>
        <end position="313"/>
    </location>
</feature>
<name>A0ABR3JY30_9AGAR</name>
<evidence type="ECO:0000256" key="2">
    <source>
        <dbReference type="SAM" id="Phobius"/>
    </source>
</evidence>
<evidence type="ECO:0000256" key="3">
    <source>
        <dbReference type="SAM" id="SignalP"/>
    </source>
</evidence>
<feature type="compositionally biased region" description="Polar residues" evidence="1">
    <location>
        <begin position="404"/>
        <end position="413"/>
    </location>
</feature>
<organism evidence="4 5">
    <name type="scientific">Hohenbuehelia grisea</name>
    <dbReference type="NCBI Taxonomy" id="104357"/>
    <lineage>
        <taxon>Eukaryota</taxon>
        <taxon>Fungi</taxon>
        <taxon>Dikarya</taxon>
        <taxon>Basidiomycota</taxon>
        <taxon>Agaricomycotina</taxon>
        <taxon>Agaricomycetes</taxon>
        <taxon>Agaricomycetidae</taxon>
        <taxon>Agaricales</taxon>
        <taxon>Pleurotineae</taxon>
        <taxon>Pleurotaceae</taxon>
        <taxon>Hohenbuehelia</taxon>
    </lineage>
</organism>
<gene>
    <name evidence="4" type="ORF">HGRIS_011674</name>
</gene>
<protein>
    <submittedName>
        <fullName evidence="4">Uncharacterized protein</fullName>
    </submittedName>
</protein>
<feature type="region of interest" description="Disordered" evidence="1">
    <location>
        <begin position="247"/>
        <end position="282"/>
    </location>
</feature>
<dbReference type="Proteomes" id="UP001556367">
    <property type="component" value="Unassembled WGS sequence"/>
</dbReference>
<feature type="region of interest" description="Disordered" evidence="1">
    <location>
        <begin position="318"/>
        <end position="472"/>
    </location>
</feature>
<accession>A0ABR3JY30</accession>
<keyword evidence="5" id="KW-1185">Reference proteome</keyword>
<keyword evidence="2" id="KW-0812">Transmembrane</keyword>
<comment type="caution">
    <text evidence="4">The sequence shown here is derived from an EMBL/GenBank/DDBJ whole genome shotgun (WGS) entry which is preliminary data.</text>
</comment>
<feature type="signal peptide" evidence="3">
    <location>
        <begin position="1"/>
        <end position="37"/>
    </location>
</feature>
<reference evidence="5" key="1">
    <citation type="submission" date="2024-06" db="EMBL/GenBank/DDBJ databases">
        <title>Multi-omics analyses provide insights into the biosynthesis of the anticancer antibiotic pleurotin in Hohenbuehelia grisea.</title>
        <authorList>
            <person name="Weaver J.A."/>
            <person name="Alberti F."/>
        </authorList>
    </citation>
    <scope>NUCLEOTIDE SEQUENCE [LARGE SCALE GENOMIC DNA]</scope>
    <source>
        <strain evidence="5">T-177</strain>
    </source>
</reference>
<keyword evidence="2" id="KW-1133">Transmembrane helix</keyword>
<evidence type="ECO:0000256" key="1">
    <source>
        <dbReference type="SAM" id="MobiDB-lite"/>
    </source>
</evidence>